<evidence type="ECO:0000256" key="1">
    <source>
        <dbReference type="SAM" id="MobiDB-lite"/>
    </source>
</evidence>
<feature type="region of interest" description="Disordered" evidence="1">
    <location>
        <begin position="167"/>
        <end position="196"/>
    </location>
</feature>
<dbReference type="Proteomes" id="UP000051952">
    <property type="component" value="Unassembled WGS sequence"/>
</dbReference>
<keyword evidence="3" id="KW-1185">Reference proteome</keyword>
<dbReference type="VEuPathDB" id="TriTrypDB:BSAL_37740"/>
<name>A0A0S4KNW6_BODSA</name>
<organism evidence="2 3">
    <name type="scientific">Bodo saltans</name>
    <name type="common">Flagellated protozoan</name>
    <dbReference type="NCBI Taxonomy" id="75058"/>
    <lineage>
        <taxon>Eukaryota</taxon>
        <taxon>Discoba</taxon>
        <taxon>Euglenozoa</taxon>
        <taxon>Kinetoplastea</taxon>
        <taxon>Metakinetoplastina</taxon>
        <taxon>Eubodonida</taxon>
        <taxon>Bodonidae</taxon>
        <taxon>Bodo</taxon>
    </lineage>
</organism>
<dbReference type="OrthoDB" id="269259at2759"/>
<evidence type="ECO:0000313" key="3">
    <source>
        <dbReference type="Proteomes" id="UP000051952"/>
    </source>
</evidence>
<dbReference type="OMA" id="WEIRNNE"/>
<proteinExistence type="predicted"/>
<accession>A0A0S4KNW6</accession>
<reference evidence="3" key="1">
    <citation type="submission" date="2015-09" db="EMBL/GenBank/DDBJ databases">
        <authorList>
            <consortium name="Pathogen Informatics"/>
        </authorList>
    </citation>
    <scope>NUCLEOTIDE SEQUENCE [LARGE SCALE GENOMIC DNA]</scope>
    <source>
        <strain evidence="3">Lake Konstanz</strain>
    </source>
</reference>
<evidence type="ECO:0000313" key="2">
    <source>
        <dbReference type="EMBL" id="CUI15314.1"/>
    </source>
</evidence>
<protein>
    <submittedName>
        <fullName evidence="2">Uncharacterized protein</fullName>
    </submittedName>
</protein>
<sequence>MLEKRIALPFLGKELSQWVYRTSNWLKDNPRKAGAGFVLTACGWVWYENNVVRKDQIVSPNVNNHLVYEVKRVKAEDFDRTVADSTNAAQIKTVGGTLSASPALPVAPPATPAEAQKLYELRQLQETEAKVATKSKGSAMVVKSGQLYVREPHWNIRNSERNWIIMSRDQQQQKDHYWYRSDRSRDDDYARNTYSK</sequence>
<gene>
    <name evidence="2" type="ORF">BSAL_37740</name>
</gene>
<feature type="compositionally biased region" description="Basic and acidic residues" evidence="1">
    <location>
        <begin position="171"/>
        <end position="190"/>
    </location>
</feature>
<dbReference type="EMBL" id="CYKH01002046">
    <property type="protein sequence ID" value="CUI15314.1"/>
    <property type="molecule type" value="Genomic_DNA"/>
</dbReference>
<dbReference type="AlphaFoldDB" id="A0A0S4KNW6"/>